<organism evidence="6 7">
    <name type="scientific">Sphingobium naphthae</name>
    <dbReference type="NCBI Taxonomy" id="1886786"/>
    <lineage>
        <taxon>Bacteria</taxon>
        <taxon>Pseudomonadati</taxon>
        <taxon>Pseudomonadota</taxon>
        <taxon>Alphaproteobacteria</taxon>
        <taxon>Sphingomonadales</taxon>
        <taxon>Sphingomonadaceae</taxon>
        <taxon>Sphingobium</taxon>
    </lineage>
</organism>
<dbReference type="InterPro" id="IPR000847">
    <property type="entry name" value="LysR_HTH_N"/>
</dbReference>
<comment type="similarity">
    <text evidence="1">Belongs to the LysR transcriptional regulatory family.</text>
</comment>
<dbReference type="Proteomes" id="UP001185984">
    <property type="component" value="Unassembled WGS sequence"/>
</dbReference>
<evidence type="ECO:0000259" key="5">
    <source>
        <dbReference type="PROSITE" id="PS50931"/>
    </source>
</evidence>
<evidence type="ECO:0000256" key="4">
    <source>
        <dbReference type="ARBA" id="ARBA00023163"/>
    </source>
</evidence>
<keyword evidence="3" id="KW-0238">DNA-binding</keyword>
<evidence type="ECO:0000313" key="6">
    <source>
        <dbReference type="EMBL" id="MDV5824969.1"/>
    </source>
</evidence>
<evidence type="ECO:0000256" key="2">
    <source>
        <dbReference type="ARBA" id="ARBA00023015"/>
    </source>
</evidence>
<dbReference type="Gene3D" id="1.10.10.10">
    <property type="entry name" value="Winged helix-like DNA-binding domain superfamily/Winged helix DNA-binding domain"/>
    <property type="match status" value="1"/>
</dbReference>
<dbReference type="CDD" id="cd08459">
    <property type="entry name" value="PBP2_DntR_NahR_LinR_like"/>
    <property type="match status" value="1"/>
</dbReference>
<dbReference type="PRINTS" id="PR00039">
    <property type="entry name" value="HTHLYSR"/>
</dbReference>
<dbReference type="SUPFAM" id="SSF53850">
    <property type="entry name" value="Periplasmic binding protein-like II"/>
    <property type="match status" value="1"/>
</dbReference>
<evidence type="ECO:0000256" key="3">
    <source>
        <dbReference type="ARBA" id="ARBA00023125"/>
    </source>
</evidence>
<dbReference type="Pfam" id="PF03466">
    <property type="entry name" value="LysR_substrate"/>
    <property type="match status" value="1"/>
</dbReference>
<dbReference type="PANTHER" id="PTHR30118:SF15">
    <property type="entry name" value="TRANSCRIPTIONAL REGULATORY PROTEIN"/>
    <property type="match status" value="1"/>
</dbReference>
<keyword evidence="7" id="KW-1185">Reference proteome</keyword>
<gene>
    <name evidence="6" type="ORF">O0R41_15290</name>
</gene>
<sequence>MEIDSLDLNLLRVLEALFAARSVSGAAQALGVTQPSVSLSLRRLRAHFDDALFVRQGGAMVPTRVAEGLREPVLKVMATVRSEIVTAAPFDPIQSERRFTLSLSDLGELTFLPTLMASLRRCAPGVTLRSVTASLPEMRHGLADGSIDLALGFFLGLEGQNLFTQRLFEQGFVCIARAGWGDGDAEMSLKAFLAADHVVVEQPGRSQQLLEERLRDLGLQRRILLRSPHFMSVPLLVAQSDMIATVPLGVGRIYARMAGLDLLPLPFAAPSVPLQQLWHRRSHHDPGSMWLRRLIAELFLRQDPTQSRGDES</sequence>
<evidence type="ECO:0000256" key="1">
    <source>
        <dbReference type="ARBA" id="ARBA00009437"/>
    </source>
</evidence>
<protein>
    <submittedName>
        <fullName evidence="6">LysR family transcriptional regulator</fullName>
    </submittedName>
</protein>
<dbReference type="PROSITE" id="PS50931">
    <property type="entry name" value="HTH_LYSR"/>
    <property type="match status" value="1"/>
</dbReference>
<evidence type="ECO:0000313" key="7">
    <source>
        <dbReference type="Proteomes" id="UP001185984"/>
    </source>
</evidence>
<comment type="caution">
    <text evidence="6">The sequence shown here is derived from an EMBL/GenBank/DDBJ whole genome shotgun (WGS) entry which is preliminary data.</text>
</comment>
<dbReference type="PANTHER" id="PTHR30118">
    <property type="entry name" value="HTH-TYPE TRANSCRIPTIONAL REGULATOR LEUO-RELATED"/>
    <property type="match status" value="1"/>
</dbReference>
<keyword evidence="4" id="KW-0804">Transcription</keyword>
<dbReference type="Pfam" id="PF00126">
    <property type="entry name" value="HTH_1"/>
    <property type="match status" value="1"/>
</dbReference>
<proteinExistence type="inferred from homology"/>
<reference evidence="7" key="1">
    <citation type="journal article" date="2022" name="J Environ Chem Eng">
        <title>Biodegradation of petroleum oil using a constructed nonpathogenic and heavy metal-tolerant bacterial consortium isolated from marine sponges.</title>
        <authorList>
            <person name="Dechsakulwatana C."/>
            <person name="Rungsihiranrut A."/>
            <person name="Muangchinda C."/>
            <person name="Ningthoujam R."/>
            <person name="Klankeo P."/>
            <person name="Pinyakong O."/>
        </authorList>
    </citation>
    <scope>NUCLEOTIDE SEQUENCE [LARGE SCALE GENOMIC DNA]</scope>
    <source>
        <strain evidence="7">MO2-4</strain>
    </source>
</reference>
<dbReference type="InterPro" id="IPR005119">
    <property type="entry name" value="LysR_subst-bd"/>
</dbReference>
<dbReference type="RefSeq" id="WP_317517615.1">
    <property type="nucleotide sequence ID" value="NZ_JAPTHD010000007.1"/>
</dbReference>
<dbReference type="SUPFAM" id="SSF46785">
    <property type="entry name" value="Winged helix' DNA-binding domain"/>
    <property type="match status" value="1"/>
</dbReference>
<name>A0ABU3ZZM3_9SPHN</name>
<dbReference type="InterPro" id="IPR050389">
    <property type="entry name" value="LysR-type_TF"/>
</dbReference>
<dbReference type="EMBL" id="JAPTHD010000007">
    <property type="protein sequence ID" value="MDV5824969.1"/>
    <property type="molecule type" value="Genomic_DNA"/>
</dbReference>
<dbReference type="InterPro" id="IPR036390">
    <property type="entry name" value="WH_DNA-bd_sf"/>
</dbReference>
<feature type="domain" description="HTH lysR-type" evidence="5">
    <location>
        <begin position="6"/>
        <end position="63"/>
    </location>
</feature>
<keyword evidence="2" id="KW-0805">Transcription regulation</keyword>
<dbReference type="InterPro" id="IPR036388">
    <property type="entry name" value="WH-like_DNA-bd_sf"/>
</dbReference>
<dbReference type="Gene3D" id="3.40.190.10">
    <property type="entry name" value="Periplasmic binding protein-like II"/>
    <property type="match status" value="2"/>
</dbReference>
<accession>A0ABU3ZZM3</accession>